<accession>A0A268NVK7</accession>
<dbReference type="OMA" id="YENGYTE"/>
<dbReference type="InterPro" id="IPR014235">
    <property type="entry name" value="Spore_PdaA"/>
</dbReference>
<comment type="caution">
    <text evidence="1">The sequence shown here is derived from an EMBL/GenBank/DDBJ whole genome shotgun (WGS) entry which is preliminary data.</text>
</comment>
<protein>
    <submittedName>
        <fullName evidence="1">Delta-lactam-biosynthetic de-N-acetylase</fullName>
    </submittedName>
</protein>
<sequence length="259" mass="29409">MKNAICLLLSLSIIIGQTSLALGYENKTYNWSYKPAPAHTPADTEPMYKELLEKADGYFIGDRDSKSLYLTFDNGYENGYTEKVLDVLKEKQVTGAFFVTGHYLKTAPELVKRMVAEGHIVGNHSYHHPSLPQTSDAKLAAELDDVKTLFTEITGETEMRYLRPPRGEFSERTLMKSKELGYTNVFWSLAYKDWEVDKQKGGKYAYDQVMKRIHPGAIMLIHAVSPDNAEALPDIIDECRRQGYTFRSLDELSLHSPMP</sequence>
<dbReference type="InterPro" id="IPR011330">
    <property type="entry name" value="Glyco_hydro/deAcase_b/a-brl"/>
</dbReference>
<dbReference type="AlphaFoldDB" id="A0A268NVK7"/>
<dbReference type="PANTHER" id="PTHR10587:SF78">
    <property type="entry name" value="PEPTIDOGLYCAN-N-ACETYLMURAMIC ACID DEACETYLASE PDAA"/>
    <property type="match status" value="1"/>
</dbReference>
<dbReference type="SUPFAM" id="SSF88713">
    <property type="entry name" value="Glycoside hydrolase/deacetylase"/>
    <property type="match status" value="1"/>
</dbReference>
<dbReference type="GO" id="GO:0016020">
    <property type="term" value="C:membrane"/>
    <property type="evidence" value="ECO:0007669"/>
    <property type="project" value="TreeGrafter"/>
</dbReference>
<reference evidence="1 2" key="1">
    <citation type="submission" date="2017-07" db="EMBL/GenBank/DDBJ databases">
        <title>Isolation and whole genome analysis of endospore-forming bacteria from heroin.</title>
        <authorList>
            <person name="Kalinowski J."/>
            <person name="Ahrens B."/>
            <person name="Al-Dilaimi A."/>
            <person name="Winkler A."/>
            <person name="Wibberg D."/>
            <person name="Schleenbecker U."/>
            <person name="Ruckert C."/>
            <person name="Wolfel R."/>
            <person name="Grass G."/>
        </authorList>
    </citation>
    <scope>NUCLEOTIDE SEQUENCE [LARGE SCALE GENOMIC DNA]</scope>
    <source>
        <strain evidence="1 2">7539</strain>
    </source>
</reference>
<evidence type="ECO:0000313" key="2">
    <source>
        <dbReference type="Proteomes" id="UP000216207"/>
    </source>
</evidence>
<organism evidence="1 2">
    <name type="scientific">Shouchella clausii</name>
    <name type="common">Alkalihalobacillus clausii</name>
    <dbReference type="NCBI Taxonomy" id="79880"/>
    <lineage>
        <taxon>Bacteria</taxon>
        <taxon>Bacillati</taxon>
        <taxon>Bacillota</taxon>
        <taxon>Bacilli</taxon>
        <taxon>Bacillales</taxon>
        <taxon>Bacillaceae</taxon>
        <taxon>Shouchella</taxon>
    </lineage>
</organism>
<dbReference type="InterPro" id="IPR050248">
    <property type="entry name" value="Polysacc_deacetylase_ArnD"/>
</dbReference>
<dbReference type="PROSITE" id="PS51677">
    <property type="entry name" value="NODB"/>
    <property type="match status" value="1"/>
</dbReference>
<evidence type="ECO:0000313" key="1">
    <source>
        <dbReference type="EMBL" id="PAE87458.1"/>
    </source>
</evidence>
<dbReference type="GO" id="GO:0005975">
    <property type="term" value="P:carbohydrate metabolic process"/>
    <property type="evidence" value="ECO:0007669"/>
    <property type="project" value="InterPro"/>
</dbReference>
<dbReference type="NCBIfam" id="TIGR02884">
    <property type="entry name" value="spore_pdaA"/>
    <property type="match status" value="1"/>
</dbReference>
<gene>
    <name evidence="1" type="primary">pdaA</name>
    <name evidence="1" type="ORF">CHH72_18555</name>
</gene>
<dbReference type="RefSeq" id="WP_011246147.1">
    <property type="nucleotide sequence ID" value="NZ_BOQQ01000008.1"/>
</dbReference>
<dbReference type="Gene3D" id="3.20.20.370">
    <property type="entry name" value="Glycoside hydrolase/deacetylase"/>
    <property type="match status" value="1"/>
</dbReference>
<dbReference type="Proteomes" id="UP000216207">
    <property type="component" value="Unassembled WGS sequence"/>
</dbReference>
<name>A0A268NVK7_SHOCL</name>
<dbReference type="CDD" id="cd10948">
    <property type="entry name" value="CE4_BsPdaA_like"/>
    <property type="match status" value="1"/>
</dbReference>
<proteinExistence type="predicted"/>
<dbReference type="GO" id="GO:0016810">
    <property type="term" value="F:hydrolase activity, acting on carbon-nitrogen (but not peptide) bonds"/>
    <property type="evidence" value="ECO:0007669"/>
    <property type="project" value="InterPro"/>
</dbReference>
<dbReference type="InterPro" id="IPR002509">
    <property type="entry name" value="NODB_dom"/>
</dbReference>
<dbReference type="EMBL" id="NPCC01000034">
    <property type="protein sequence ID" value="PAE87458.1"/>
    <property type="molecule type" value="Genomic_DNA"/>
</dbReference>
<dbReference type="PANTHER" id="PTHR10587">
    <property type="entry name" value="GLYCOSYL TRANSFERASE-RELATED"/>
    <property type="match status" value="1"/>
</dbReference>
<dbReference type="Pfam" id="PF01522">
    <property type="entry name" value="Polysacc_deac_1"/>
    <property type="match status" value="1"/>
</dbReference>